<evidence type="ECO:0000256" key="5">
    <source>
        <dbReference type="SAM" id="Phobius"/>
    </source>
</evidence>
<dbReference type="PRINTS" id="PR00237">
    <property type="entry name" value="GPCRRHODOPSN"/>
</dbReference>
<evidence type="ECO:0000259" key="6">
    <source>
        <dbReference type="PROSITE" id="PS50262"/>
    </source>
</evidence>
<feature type="transmembrane region" description="Helical" evidence="5">
    <location>
        <begin position="237"/>
        <end position="257"/>
    </location>
</feature>
<feature type="transmembrane region" description="Helical" evidence="5">
    <location>
        <begin position="105"/>
        <end position="124"/>
    </location>
</feature>
<dbReference type="Gene3D" id="1.20.1070.10">
    <property type="entry name" value="Rhodopsin 7-helix transmembrane proteins"/>
    <property type="match status" value="1"/>
</dbReference>
<keyword evidence="2 5" id="KW-0812">Transmembrane</keyword>
<dbReference type="WBParaSite" id="nRc.2.0.1.t12151-RA">
    <property type="protein sequence ID" value="nRc.2.0.1.t12151-RA"/>
    <property type="gene ID" value="nRc.2.0.1.g12151"/>
</dbReference>
<dbReference type="GO" id="GO:0004930">
    <property type="term" value="F:G protein-coupled receptor activity"/>
    <property type="evidence" value="ECO:0007669"/>
    <property type="project" value="InterPro"/>
</dbReference>
<dbReference type="InterPro" id="IPR019425">
    <property type="entry name" value="7TM_GPCR_serpentine_rcpt_Srt"/>
</dbReference>
<evidence type="ECO:0000313" key="8">
    <source>
        <dbReference type="WBParaSite" id="nRc.2.0.1.t12151-RA"/>
    </source>
</evidence>
<sequence length="351" mass="40043">MSDILDCCSNSTQDDNVKSFLSYIPSIYITLGAFGIGLNAMVVFIKCKLFVKHYNNVTYIFMINLAIADVLALMVIAMGSAGMLLLPQYLFRKTLNKIMGYSLAVGWYVGSYFLCLITLSRFVAVTKSEEMHVYFSDRNKKLAMIGPWIGCLVGYCLILFYPYHVIRFFPEKATWDFDVAPSVFVLILSYENAINNNLCVVFQVYFNARTLLWLRRTQKNMAINLDQRRNRNREVKLFVQCFISSCMYAATAISFAFLNVKIPPFKEHEIIDMRSLIWYFSMAVAWIFHHSTNSMIYFILNRRLRQDVVATFCRRATQVSVVGAASGKGSGENVPTVMAKKQINLTPIAAP</sequence>
<dbReference type="InterPro" id="IPR000276">
    <property type="entry name" value="GPCR_Rhodpsn"/>
</dbReference>
<evidence type="ECO:0000256" key="3">
    <source>
        <dbReference type="ARBA" id="ARBA00022989"/>
    </source>
</evidence>
<evidence type="ECO:0000256" key="4">
    <source>
        <dbReference type="ARBA" id="ARBA00023136"/>
    </source>
</evidence>
<proteinExistence type="predicted"/>
<keyword evidence="3 5" id="KW-1133">Transmembrane helix</keyword>
<comment type="subcellular location">
    <subcellularLocation>
        <location evidence="1">Membrane</location>
    </subcellularLocation>
</comment>
<feature type="transmembrane region" description="Helical" evidence="5">
    <location>
        <begin position="57"/>
        <end position="85"/>
    </location>
</feature>
<feature type="transmembrane region" description="Helical" evidence="5">
    <location>
        <begin position="20"/>
        <end position="45"/>
    </location>
</feature>
<dbReference type="Proteomes" id="UP000887565">
    <property type="component" value="Unplaced"/>
</dbReference>
<accession>A0A915IFZ1</accession>
<reference evidence="8" key="1">
    <citation type="submission" date="2022-11" db="UniProtKB">
        <authorList>
            <consortium name="WormBaseParasite"/>
        </authorList>
    </citation>
    <scope>IDENTIFICATION</scope>
</reference>
<dbReference type="AlphaFoldDB" id="A0A915IFZ1"/>
<feature type="domain" description="G-protein coupled receptors family 1 profile" evidence="6">
    <location>
        <begin position="38"/>
        <end position="149"/>
    </location>
</feature>
<organism evidence="7 8">
    <name type="scientific">Romanomermis culicivorax</name>
    <name type="common">Nematode worm</name>
    <dbReference type="NCBI Taxonomy" id="13658"/>
    <lineage>
        <taxon>Eukaryota</taxon>
        <taxon>Metazoa</taxon>
        <taxon>Ecdysozoa</taxon>
        <taxon>Nematoda</taxon>
        <taxon>Enoplea</taxon>
        <taxon>Dorylaimia</taxon>
        <taxon>Mermithida</taxon>
        <taxon>Mermithoidea</taxon>
        <taxon>Mermithidae</taxon>
        <taxon>Romanomermis</taxon>
    </lineage>
</organism>
<name>A0A915IFZ1_ROMCU</name>
<evidence type="ECO:0000256" key="1">
    <source>
        <dbReference type="ARBA" id="ARBA00004370"/>
    </source>
</evidence>
<feature type="transmembrane region" description="Helical" evidence="5">
    <location>
        <begin position="277"/>
        <end position="300"/>
    </location>
</feature>
<keyword evidence="4 5" id="KW-0472">Membrane</keyword>
<dbReference type="PANTHER" id="PTHR23021">
    <property type="entry name" value="SERPENTINE RECEPTOR, CLASS T"/>
    <property type="match status" value="1"/>
</dbReference>
<protein>
    <submittedName>
        <fullName evidence="8">G-protein coupled receptors family 1 profile domain-containing protein</fullName>
    </submittedName>
</protein>
<feature type="transmembrane region" description="Helical" evidence="5">
    <location>
        <begin position="145"/>
        <end position="163"/>
    </location>
</feature>
<dbReference type="InterPro" id="IPR017452">
    <property type="entry name" value="GPCR_Rhodpsn_7TM"/>
</dbReference>
<dbReference type="CDD" id="cd00637">
    <property type="entry name" value="7tm_classA_rhodopsin-like"/>
    <property type="match status" value="1"/>
</dbReference>
<evidence type="ECO:0000256" key="2">
    <source>
        <dbReference type="ARBA" id="ARBA00022692"/>
    </source>
</evidence>
<feature type="transmembrane region" description="Helical" evidence="5">
    <location>
        <begin position="183"/>
        <end position="206"/>
    </location>
</feature>
<dbReference type="PROSITE" id="PS50262">
    <property type="entry name" value="G_PROTEIN_RECEP_F1_2"/>
    <property type="match status" value="1"/>
</dbReference>
<dbReference type="SUPFAM" id="SSF81321">
    <property type="entry name" value="Family A G protein-coupled receptor-like"/>
    <property type="match status" value="1"/>
</dbReference>
<dbReference type="Pfam" id="PF10328">
    <property type="entry name" value="7TM_GPCR_Srx"/>
    <property type="match status" value="1"/>
</dbReference>
<dbReference type="InterPro" id="IPR019430">
    <property type="entry name" value="7TM_GPCR_serpentine_rcpt_Srx"/>
</dbReference>
<keyword evidence="7" id="KW-1185">Reference proteome</keyword>
<dbReference type="GO" id="GO:0016020">
    <property type="term" value="C:membrane"/>
    <property type="evidence" value="ECO:0007669"/>
    <property type="project" value="UniProtKB-SubCell"/>
</dbReference>
<evidence type="ECO:0000313" key="7">
    <source>
        <dbReference type="Proteomes" id="UP000887565"/>
    </source>
</evidence>